<keyword evidence="2 4" id="KW-0560">Oxidoreductase</keyword>
<dbReference type="InterPro" id="IPR002347">
    <property type="entry name" value="SDR_fam"/>
</dbReference>
<keyword evidence="5" id="KW-1185">Reference proteome</keyword>
<evidence type="ECO:0000313" key="5">
    <source>
        <dbReference type="Proteomes" id="UP000316714"/>
    </source>
</evidence>
<dbReference type="InterPro" id="IPR051122">
    <property type="entry name" value="SDR_DHRS6-like"/>
</dbReference>
<dbReference type="Gene3D" id="3.40.50.720">
    <property type="entry name" value="NAD(P)-binding Rossmann-like Domain"/>
    <property type="match status" value="1"/>
</dbReference>
<dbReference type="OrthoDB" id="9803333at2"/>
<dbReference type="InterPro" id="IPR036291">
    <property type="entry name" value="NAD(P)-bd_dom_sf"/>
</dbReference>
<name>A0A5C5VDA0_9BACT</name>
<dbReference type="PANTHER" id="PTHR43477:SF1">
    <property type="entry name" value="DIHYDROANTICAPSIN 7-DEHYDROGENASE"/>
    <property type="match status" value="1"/>
</dbReference>
<accession>A0A5C5VDA0</accession>
<evidence type="ECO:0000313" key="4">
    <source>
        <dbReference type="EMBL" id="TWT36568.1"/>
    </source>
</evidence>
<sequence>MADEKGSELGCCVVLGASGDIGSCVARRLAYQGRRLLLAAPESDRLSSLADELRADSMPTDATSFEEVDACLQAAQERYGRVGGVVNCVGSVLLKPAHLTTADELHETLSLNLVSAFSVVRAAAQKMDRSGGSIVLISSSAARIGLVNHEAIAAAKAGIEGLTRSAAATYARRGLRVNAVAPGLVKTKLTERIWSSERAAAHSQALHALGRLGEPDDVASLIAWLLDPHNAWITGEVIGVDGGLGRTKLA</sequence>
<evidence type="ECO:0000256" key="1">
    <source>
        <dbReference type="ARBA" id="ARBA00006484"/>
    </source>
</evidence>
<dbReference type="RefSeq" id="WP_146563575.1">
    <property type="nucleotide sequence ID" value="NZ_SIHJ01000001.1"/>
</dbReference>
<dbReference type="GO" id="GO:0004316">
    <property type="term" value="F:3-oxoacyl-[acyl-carrier-protein] reductase (NADPH) activity"/>
    <property type="evidence" value="ECO:0007669"/>
    <property type="project" value="UniProtKB-EC"/>
</dbReference>
<dbReference type="SUPFAM" id="SSF51735">
    <property type="entry name" value="NAD(P)-binding Rossmann-fold domains"/>
    <property type="match status" value="1"/>
</dbReference>
<dbReference type="AlphaFoldDB" id="A0A5C5VDA0"/>
<evidence type="ECO:0000259" key="3">
    <source>
        <dbReference type="SMART" id="SM00822"/>
    </source>
</evidence>
<dbReference type="CDD" id="cd05233">
    <property type="entry name" value="SDR_c"/>
    <property type="match status" value="1"/>
</dbReference>
<dbReference type="Proteomes" id="UP000316714">
    <property type="component" value="Unassembled WGS sequence"/>
</dbReference>
<comment type="similarity">
    <text evidence="1">Belongs to the short-chain dehydrogenases/reductases (SDR) family.</text>
</comment>
<comment type="caution">
    <text evidence="4">The sequence shown here is derived from an EMBL/GenBank/DDBJ whole genome shotgun (WGS) entry which is preliminary data.</text>
</comment>
<feature type="domain" description="Ketoreductase" evidence="3">
    <location>
        <begin position="10"/>
        <end position="188"/>
    </location>
</feature>
<dbReference type="InterPro" id="IPR057326">
    <property type="entry name" value="KR_dom"/>
</dbReference>
<dbReference type="EMBL" id="SIHJ01000001">
    <property type="protein sequence ID" value="TWT36568.1"/>
    <property type="molecule type" value="Genomic_DNA"/>
</dbReference>
<dbReference type="EC" id="1.1.1.100" evidence="4"/>
<protein>
    <submittedName>
        <fullName evidence="4">3-oxoacyl-[acyl-carrier-protein] reductase FabG</fullName>
        <ecNumber evidence="4">1.1.1.100</ecNumber>
    </submittedName>
</protein>
<dbReference type="Pfam" id="PF13561">
    <property type="entry name" value="adh_short_C2"/>
    <property type="match status" value="1"/>
</dbReference>
<dbReference type="PANTHER" id="PTHR43477">
    <property type="entry name" value="DIHYDROANTICAPSIN 7-DEHYDROGENASE"/>
    <property type="match status" value="1"/>
</dbReference>
<gene>
    <name evidence="4" type="primary">fabG_5</name>
    <name evidence="4" type="ORF">KOR34_14740</name>
</gene>
<proteinExistence type="inferred from homology"/>
<reference evidence="4 5" key="1">
    <citation type="submission" date="2019-02" db="EMBL/GenBank/DDBJ databases">
        <title>Deep-cultivation of Planctomycetes and their phenomic and genomic characterization uncovers novel biology.</title>
        <authorList>
            <person name="Wiegand S."/>
            <person name="Jogler M."/>
            <person name="Boedeker C."/>
            <person name="Pinto D."/>
            <person name="Vollmers J."/>
            <person name="Rivas-Marin E."/>
            <person name="Kohn T."/>
            <person name="Peeters S.H."/>
            <person name="Heuer A."/>
            <person name="Rast P."/>
            <person name="Oberbeckmann S."/>
            <person name="Bunk B."/>
            <person name="Jeske O."/>
            <person name="Meyerdierks A."/>
            <person name="Storesund J.E."/>
            <person name="Kallscheuer N."/>
            <person name="Luecker S."/>
            <person name="Lage O.M."/>
            <person name="Pohl T."/>
            <person name="Merkel B.J."/>
            <person name="Hornburger P."/>
            <person name="Mueller R.-W."/>
            <person name="Bruemmer F."/>
            <person name="Labrenz M."/>
            <person name="Spormann A.M."/>
            <person name="Op Den Camp H."/>
            <person name="Overmann J."/>
            <person name="Amann R."/>
            <person name="Jetten M.S.M."/>
            <person name="Mascher T."/>
            <person name="Medema M.H."/>
            <person name="Devos D.P."/>
            <person name="Kaster A.-K."/>
            <person name="Ovreas L."/>
            <person name="Rohde M."/>
            <person name="Galperin M.Y."/>
            <person name="Jogler C."/>
        </authorList>
    </citation>
    <scope>NUCLEOTIDE SEQUENCE [LARGE SCALE GENOMIC DNA]</scope>
    <source>
        <strain evidence="4 5">KOR34</strain>
    </source>
</reference>
<dbReference type="PRINTS" id="PR00081">
    <property type="entry name" value="GDHRDH"/>
</dbReference>
<dbReference type="SMART" id="SM00822">
    <property type="entry name" value="PKS_KR"/>
    <property type="match status" value="1"/>
</dbReference>
<evidence type="ECO:0000256" key="2">
    <source>
        <dbReference type="ARBA" id="ARBA00023002"/>
    </source>
</evidence>
<organism evidence="4 5">
    <name type="scientific">Posidoniimonas corsicana</name>
    <dbReference type="NCBI Taxonomy" id="1938618"/>
    <lineage>
        <taxon>Bacteria</taxon>
        <taxon>Pseudomonadati</taxon>
        <taxon>Planctomycetota</taxon>
        <taxon>Planctomycetia</taxon>
        <taxon>Pirellulales</taxon>
        <taxon>Lacipirellulaceae</taxon>
        <taxon>Posidoniimonas</taxon>
    </lineage>
</organism>